<feature type="compositionally biased region" description="Low complexity" evidence="7">
    <location>
        <begin position="535"/>
        <end position="544"/>
    </location>
</feature>
<dbReference type="AlphaFoldDB" id="A0AAE8MS86"/>
<dbReference type="Pfam" id="PF01544">
    <property type="entry name" value="CorA"/>
    <property type="match status" value="1"/>
</dbReference>
<proteinExistence type="inferred from homology"/>
<dbReference type="SUPFAM" id="SSF144083">
    <property type="entry name" value="Magnesium transport protein CorA, transmembrane region"/>
    <property type="match status" value="1"/>
</dbReference>
<keyword evidence="5 8" id="KW-0472">Membrane</keyword>
<evidence type="ECO:0000256" key="4">
    <source>
        <dbReference type="ARBA" id="ARBA00022989"/>
    </source>
</evidence>
<evidence type="ECO:0000256" key="8">
    <source>
        <dbReference type="SAM" id="Phobius"/>
    </source>
</evidence>
<feature type="compositionally biased region" description="Basic and acidic residues" evidence="7">
    <location>
        <begin position="988"/>
        <end position="997"/>
    </location>
</feature>
<feature type="compositionally biased region" description="Low complexity" evidence="7">
    <location>
        <begin position="26"/>
        <end position="40"/>
    </location>
</feature>
<feature type="compositionally biased region" description="Low complexity" evidence="7">
    <location>
        <begin position="126"/>
        <end position="136"/>
    </location>
</feature>
<feature type="compositionally biased region" description="Low complexity" evidence="7">
    <location>
        <begin position="504"/>
        <end position="518"/>
    </location>
</feature>
<dbReference type="InterPro" id="IPR002523">
    <property type="entry name" value="MgTranspt_CorA/ZnTranspt_ZntB"/>
</dbReference>
<reference evidence="10" key="1">
    <citation type="submission" date="2018-03" db="EMBL/GenBank/DDBJ databases">
        <authorList>
            <person name="Guldener U."/>
        </authorList>
    </citation>
    <scope>NUCLEOTIDE SEQUENCE</scope>
</reference>
<comment type="similarity">
    <text evidence="2">Belongs to the putative lipase ROG1 family.</text>
</comment>
<organism evidence="10 11">
    <name type="scientific">Cephalotrichum gorgonifer</name>
    <dbReference type="NCBI Taxonomy" id="2041049"/>
    <lineage>
        <taxon>Eukaryota</taxon>
        <taxon>Fungi</taxon>
        <taxon>Dikarya</taxon>
        <taxon>Ascomycota</taxon>
        <taxon>Pezizomycotina</taxon>
        <taxon>Sordariomycetes</taxon>
        <taxon>Hypocreomycetidae</taxon>
        <taxon>Microascales</taxon>
        <taxon>Microascaceae</taxon>
        <taxon>Cephalotrichum</taxon>
    </lineage>
</organism>
<keyword evidence="3 8" id="KW-0812">Transmembrane</keyword>
<feature type="compositionally biased region" description="Gly residues" evidence="7">
    <location>
        <begin position="111"/>
        <end position="125"/>
    </location>
</feature>
<feature type="region of interest" description="Disordered" evidence="7">
    <location>
        <begin position="92"/>
        <end position="136"/>
    </location>
</feature>
<feature type="transmembrane region" description="Helical" evidence="8">
    <location>
        <begin position="1148"/>
        <end position="1169"/>
    </location>
</feature>
<feature type="region of interest" description="Disordered" evidence="7">
    <location>
        <begin position="1"/>
        <end position="54"/>
    </location>
</feature>
<accession>A0AAE8MS86</accession>
<feature type="region of interest" description="Disordered" evidence="7">
    <location>
        <begin position="803"/>
        <end position="845"/>
    </location>
</feature>
<comment type="caution">
    <text evidence="10">The sequence shown here is derived from an EMBL/GenBank/DDBJ whole genome shotgun (WGS) entry which is preliminary data.</text>
</comment>
<keyword evidence="4 8" id="KW-1133">Transmembrane helix</keyword>
<dbReference type="Gene3D" id="1.20.58.340">
    <property type="entry name" value="Magnesium transport protein CorA, transmembrane region"/>
    <property type="match status" value="1"/>
</dbReference>
<feature type="compositionally biased region" description="Polar residues" evidence="7">
    <location>
        <begin position="1"/>
        <end position="20"/>
    </location>
</feature>
<sequence>MAEMLSNSGPPQAPSSSTESGGHAYGTGSSTSSQGKSTQGEPKGSFVKIDGSVGGSGYDETTVDVIAVPCPSADPLETWSRDALVENYFGAPSMRSSTRTSDLRESQTSGATGGSGGTHGAGGTVTSGSSRTTPPSWVRLGIRREASKARVLMYDHREVVEGTTLNVLAEDLLREILGIRLMQDRSRPIFFISHSVGGLVVKLALAKASRNPLYESILNDCYGAVFFATPHRGSNYLSMPEISPSIQTLLELSRPLPLSITDDLRVGHPFLLHLEEEFRFLSCDLQVWTFYETIESRLSGEAQSRPGEVYFTAPITPPKSAILGIRQETIYPLQSDHANCASFGKNNAQTMKLFLKHLARSIARADRSGKDRTHTPMNLDEKVPVEVHGFYEDTVAVTSAETLTTIRTWSTRVSLKDYLAKGPVECIDDRLNEVNDGPVDNQFMAARRRTSRLREENLPSPPPLELGTNLLGIGAVGHAGRRANSEIALPKSGSDEAALMRVGSTAPPAAPSSVPDPAETAGWEGRQSGFDAVRSRSTSATRPPRTTEESSAVESPRSRRRVALTRRFTDQFNPRWSGPLEKSFFQGPPFVPGSPFDTGGQIPDGADPYVPVFVKPDPSNRRYIWTHLPFTNPAWVKKTFETLEVKEGRSLSEVYNHGQWYSKHTRGRHSQHYAYFVKPTCGWIPPAPRSPLTPHSSHVASHEPIIYLFIPFLHFDSYKNLLRRRSLINRRLRQGRARPVPQNVARLQSLELQVIWEYLGYDPPVNCRRTLDQYGYPSLHDTRPRDDDQMLYKMTKERIPLSDQVGVDSYDNPPRRTQKTRRETSSVGSKDHADDCECSDEEPTVNEDDVLNGNVLMVDQLWMWAVGPNTLLTFFSRRESDPAEGPLYQQGDLRDSIFNDVNSDVTRQCESALDMAALIALHAVTVLLDRTSHPDLEVFRIFEEAISILTEKMTSSLKEFRTRHLRPPPTHIRPDPKPHSSHTHHTRHEADIAAHENRDSTSALLELRDIEDELATLSSLFDKQERMLGTMRNLYRRVPHTPTETGISYIAEALARLGEYKERTREMTRRVRATRDDYDKLLQMVQRQAQVDEVRLQRLQADVASSQSRSVMIFTVFTVIFLPLSFFTSLFGMNAREWDDEHVPRLRTIWLVTLPSSAFLIGLALVTAWSTRVRTFLVALVSLHRRTTAVLAEGVEAVGSMMPSRRAAENRRAREEGAKRRASERKRRRKLAKEGSAGSADFWERHRLEREHAYKIPAANRKRDRQA</sequence>
<feature type="coiled-coil region" evidence="6">
    <location>
        <begin position="1007"/>
        <end position="1102"/>
    </location>
</feature>
<dbReference type="EMBL" id="ONZQ02000002">
    <property type="protein sequence ID" value="SPN98959.1"/>
    <property type="molecule type" value="Genomic_DNA"/>
</dbReference>
<feature type="transmembrane region" description="Helical" evidence="8">
    <location>
        <begin position="1111"/>
        <end position="1133"/>
    </location>
</feature>
<evidence type="ECO:0000313" key="10">
    <source>
        <dbReference type="EMBL" id="SPN98959.1"/>
    </source>
</evidence>
<evidence type="ECO:0000256" key="1">
    <source>
        <dbReference type="ARBA" id="ARBA00004141"/>
    </source>
</evidence>
<dbReference type="InterPro" id="IPR007751">
    <property type="entry name" value="DUF676_lipase-like"/>
</dbReference>
<dbReference type="GO" id="GO:0046873">
    <property type="term" value="F:metal ion transmembrane transporter activity"/>
    <property type="evidence" value="ECO:0007669"/>
    <property type="project" value="InterPro"/>
</dbReference>
<dbReference type="GO" id="GO:0016020">
    <property type="term" value="C:membrane"/>
    <property type="evidence" value="ECO:0007669"/>
    <property type="project" value="UniProtKB-SubCell"/>
</dbReference>
<evidence type="ECO:0000256" key="5">
    <source>
        <dbReference type="ARBA" id="ARBA00023136"/>
    </source>
</evidence>
<feature type="compositionally biased region" description="Basic and acidic residues" evidence="7">
    <location>
        <begin position="1206"/>
        <end position="1221"/>
    </location>
</feature>
<dbReference type="SUPFAM" id="SSF53474">
    <property type="entry name" value="alpha/beta-Hydrolases"/>
    <property type="match status" value="1"/>
</dbReference>
<feature type="domain" description="DUF676" evidence="9">
    <location>
        <begin position="150"/>
        <end position="240"/>
    </location>
</feature>
<protein>
    <recommendedName>
        <fullName evidence="9">DUF676 domain-containing protein</fullName>
    </recommendedName>
</protein>
<evidence type="ECO:0000259" key="9">
    <source>
        <dbReference type="Pfam" id="PF05057"/>
    </source>
</evidence>
<keyword evidence="6" id="KW-0175">Coiled coil</keyword>
<evidence type="ECO:0000256" key="3">
    <source>
        <dbReference type="ARBA" id="ARBA00022692"/>
    </source>
</evidence>
<name>A0AAE8MS86_9PEZI</name>
<dbReference type="InterPro" id="IPR050829">
    <property type="entry name" value="CorA_MIT"/>
</dbReference>
<feature type="region of interest" description="Disordered" evidence="7">
    <location>
        <begin position="503"/>
        <end position="561"/>
    </location>
</feature>
<dbReference type="InterPro" id="IPR029058">
    <property type="entry name" value="AB_hydrolase_fold"/>
</dbReference>
<dbReference type="PANTHER" id="PTHR47685:SF1">
    <property type="entry name" value="MAGNESIUM TRANSPORT PROTEIN CORA"/>
    <property type="match status" value="1"/>
</dbReference>
<dbReference type="Proteomes" id="UP001187682">
    <property type="component" value="Unassembled WGS sequence"/>
</dbReference>
<feature type="compositionally biased region" description="Basic residues" evidence="7">
    <location>
        <begin position="1222"/>
        <end position="1231"/>
    </location>
</feature>
<evidence type="ECO:0000256" key="2">
    <source>
        <dbReference type="ARBA" id="ARBA00007920"/>
    </source>
</evidence>
<evidence type="ECO:0000256" key="6">
    <source>
        <dbReference type="SAM" id="Coils"/>
    </source>
</evidence>
<keyword evidence="11" id="KW-1185">Reference proteome</keyword>
<feature type="compositionally biased region" description="Basic and acidic residues" evidence="7">
    <location>
        <begin position="820"/>
        <end position="835"/>
    </location>
</feature>
<feature type="region of interest" description="Disordered" evidence="7">
    <location>
        <begin position="965"/>
        <end position="997"/>
    </location>
</feature>
<dbReference type="InterPro" id="IPR045863">
    <property type="entry name" value="CorA_TM1_TM2"/>
</dbReference>
<dbReference type="Pfam" id="PF05057">
    <property type="entry name" value="DUF676"/>
    <property type="match status" value="1"/>
</dbReference>
<feature type="region of interest" description="Disordered" evidence="7">
    <location>
        <begin position="1202"/>
        <end position="1238"/>
    </location>
</feature>
<evidence type="ECO:0000256" key="7">
    <source>
        <dbReference type="SAM" id="MobiDB-lite"/>
    </source>
</evidence>
<dbReference type="PANTHER" id="PTHR47685">
    <property type="entry name" value="MAGNESIUM TRANSPORT PROTEIN CORA"/>
    <property type="match status" value="1"/>
</dbReference>
<gene>
    <name evidence="10" type="ORF">DNG_01998</name>
</gene>
<comment type="subcellular location">
    <subcellularLocation>
        <location evidence="1">Membrane</location>
        <topology evidence="1">Multi-pass membrane protein</topology>
    </subcellularLocation>
</comment>
<feature type="compositionally biased region" description="Acidic residues" evidence="7">
    <location>
        <begin position="836"/>
        <end position="845"/>
    </location>
</feature>
<dbReference type="Gene3D" id="3.40.50.1820">
    <property type="entry name" value="alpha/beta hydrolase"/>
    <property type="match status" value="1"/>
</dbReference>
<evidence type="ECO:0000313" key="11">
    <source>
        <dbReference type="Proteomes" id="UP001187682"/>
    </source>
</evidence>